<dbReference type="AlphaFoldDB" id="A0A5B7K0V8"/>
<dbReference type="EMBL" id="VSRR010138963">
    <property type="protein sequence ID" value="MPD03992.1"/>
    <property type="molecule type" value="Genomic_DNA"/>
</dbReference>
<organism evidence="1 2">
    <name type="scientific">Portunus trituberculatus</name>
    <name type="common">Swimming crab</name>
    <name type="synonym">Neptunus trituberculatus</name>
    <dbReference type="NCBI Taxonomy" id="210409"/>
    <lineage>
        <taxon>Eukaryota</taxon>
        <taxon>Metazoa</taxon>
        <taxon>Ecdysozoa</taxon>
        <taxon>Arthropoda</taxon>
        <taxon>Crustacea</taxon>
        <taxon>Multicrustacea</taxon>
        <taxon>Malacostraca</taxon>
        <taxon>Eumalacostraca</taxon>
        <taxon>Eucarida</taxon>
        <taxon>Decapoda</taxon>
        <taxon>Pleocyemata</taxon>
        <taxon>Brachyura</taxon>
        <taxon>Eubrachyura</taxon>
        <taxon>Portunoidea</taxon>
        <taxon>Portunidae</taxon>
        <taxon>Portuninae</taxon>
        <taxon>Portunus</taxon>
    </lineage>
</organism>
<keyword evidence="2" id="KW-1185">Reference proteome</keyword>
<reference evidence="1 2" key="1">
    <citation type="submission" date="2019-05" db="EMBL/GenBank/DDBJ databases">
        <title>Another draft genome of Portunus trituberculatus and its Hox gene families provides insights of decapod evolution.</title>
        <authorList>
            <person name="Jeong J.-H."/>
            <person name="Song I."/>
            <person name="Kim S."/>
            <person name="Choi T."/>
            <person name="Kim D."/>
            <person name="Ryu S."/>
            <person name="Kim W."/>
        </authorList>
    </citation>
    <scope>NUCLEOTIDE SEQUENCE [LARGE SCALE GENOMIC DNA]</scope>
    <source>
        <tissue evidence="1">Muscle</tissue>
    </source>
</reference>
<evidence type="ECO:0000313" key="1">
    <source>
        <dbReference type="EMBL" id="MPD03992.1"/>
    </source>
</evidence>
<proteinExistence type="predicted"/>
<gene>
    <name evidence="1" type="ORF">E2C01_099657</name>
</gene>
<evidence type="ECO:0000313" key="2">
    <source>
        <dbReference type="Proteomes" id="UP000324222"/>
    </source>
</evidence>
<comment type="caution">
    <text evidence="1">The sequence shown here is derived from an EMBL/GenBank/DDBJ whole genome shotgun (WGS) entry which is preliminary data.</text>
</comment>
<name>A0A5B7K0V8_PORTR</name>
<dbReference type="Proteomes" id="UP000324222">
    <property type="component" value="Unassembled WGS sequence"/>
</dbReference>
<accession>A0A5B7K0V8</accession>
<sequence length="36" mass="3944">MREAGMDDLRAQGGEEGRAVKDVQHVLCVGQCVKWA</sequence>
<protein>
    <submittedName>
        <fullName evidence="1">Uncharacterized protein</fullName>
    </submittedName>
</protein>